<dbReference type="AlphaFoldDB" id="A0A6G7Y4U9"/>
<dbReference type="RefSeq" id="WP_166232432.1">
    <property type="nucleotide sequence ID" value="NZ_CP049865.1"/>
</dbReference>
<evidence type="ECO:0000313" key="2">
    <source>
        <dbReference type="Proteomes" id="UP000501058"/>
    </source>
</evidence>
<name>A0A6G7Y4U9_9ACTN</name>
<accession>A0A6G7Y4U9</accession>
<protein>
    <submittedName>
        <fullName evidence="1">Uncharacterized protein</fullName>
    </submittedName>
</protein>
<sequence>MTTVRTLRRRLLDATGVLLGNELPDAHLNRLGEECAFYVTSPDGLVRTLGYRVVRQGGHLAVAVRFATWAPDRFFDEGSRAAGWSVSRHEPALDRDLVTQVWRADPAPYPTWRRLSWSWGPGTSWCAGDRRPRTWRSNCCRAGPCGVGRHGWSAARSGLPPADSTAPNARRRRAFVQFRRYGGQGF</sequence>
<dbReference type="Proteomes" id="UP000501058">
    <property type="component" value="Chromosome"/>
</dbReference>
<dbReference type="KEGG" id="prv:G7070_04935"/>
<reference evidence="1 2" key="1">
    <citation type="submission" date="2020-03" db="EMBL/GenBank/DDBJ databases">
        <title>Propioniciclava sp. nov., isolated from Hydrophilus acuminatus.</title>
        <authorList>
            <person name="Hyun D.-W."/>
            <person name="Bae J.-W."/>
        </authorList>
    </citation>
    <scope>NUCLEOTIDE SEQUENCE [LARGE SCALE GENOMIC DNA]</scope>
    <source>
        <strain evidence="1 2">HDW11</strain>
    </source>
</reference>
<keyword evidence="2" id="KW-1185">Reference proteome</keyword>
<gene>
    <name evidence="1" type="ORF">G7070_04935</name>
</gene>
<organism evidence="1 2">
    <name type="scientific">Propioniciclava coleopterorum</name>
    <dbReference type="NCBI Taxonomy" id="2714937"/>
    <lineage>
        <taxon>Bacteria</taxon>
        <taxon>Bacillati</taxon>
        <taxon>Actinomycetota</taxon>
        <taxon>Actinomycetes</taxon>
        <taxon>Propionibacteriales</taxon>
        <taxon>Propionibacteriaceae</taxon>
        <taxon>Propioniciclava</taxon>
    </lineage>
</organism>
<dbReference type="EMBL" id="CP049865">
    <property type="protein sequence ID" value="QIK71739.1"/>
    <property type="molecule type" value="Genomic_DNA"/>
</dbReference>
<evidence type="ECO:0000313" key="1">
    <source>
        <dbReference type="EMBL" id="QIK71739.1"/>
    </source>
</evidence>
<proteinExistence type="predicted"/>